<dbReference type="PROSITE" id="PS00624">
    <property type="entry name" value="GMC_OXRED_2"/>
    <property type="match status" value="1"/>
</dbReference>
<proteinExistence type="inferred from homology"/>
<dbReference type="InterPro" id="IPR000172">
    <property type="entry name" value="GMC_OxRdtase_N"/>
</dbReference>
<dbReference type="Pfam" id="PF05199">
    <property type="entry name" value="GMC_oxred_C"/>
    <property type="match status" value="1"/>
</dbReference>
<evidence type="ECO:0000256" key="3">
    <source>
        <dbReference type="ARBA" id="ARBA00022630"/>
    </source>
</evidence>
<evidence type="ECO:0000313" key="7">
    <source>
        <dbReference type="Proteomes" id="UP001445076"/>
    </source>
</evidence>
<evidence type="ECO:0000256" key="2">
    <source>
        <dbReference type="ARBA" id="ARBA00010790"/>
    </source>
</evidence>
<comment type="caution">
    <text evidence="6">The sequence shown here is derived from an EMBL/GenBank/DDBJ whole genome shotgun (WGS) entry which is preliminary data.</text>
</comment>
<dbReference type="InterPro" id="IPR036188">
    <property type="entry name" value="FAD/NAD-bd_sf"/>
</dbReference>
<organism evidence="6 7">
    <name type="scientific">Cherax quadricarinatus</name>
    <name type="common">Australian red claw crayfish</name>
    <dbReference type="NCBI Taxonomy" id="27406"/>
    <lineage>
        <taxon>Eukaryota</taxon>
        <taxon>Metazoa</taxon>
        <taxon>Ecdysozoa</taxon>
        <taxon>Arthropoda</taxon>
        <taxon>Crustacea</taxon>
        <taxon>Multicrustacea</taxon>
        <taxon>Malacostraca</taxon>
        <taxon>Eumalacostraca</taxon>
        <taxon>Eucarida</taxon>
        <taxon>Decapoda</taxon>
        <taxon>Pleocyemata</taxon>
        <taxon>Astacidea</taxon>
        <taxon>Parastacoidea</taxon>
        <taxon>Parastacidae</taxon>
        <taxon>Cherax</taxon>
    </lineage>
</organism>
<dbReference type="Gene3D" id="3.30.560.10">
    <property type="entry name" value="Glucose Oxidase, domain 3"/>
    <property type="match status" value="1"/>
</dbReference>
<dbReference type="InterPro" id="IPR007867">
    <property type="entry name" value="GMC_OxRtase_C"/>
</dbReference>
<dbReference type="GO" id="GO:0050660">
    <property type="term" value="F:flavin adenine dinucleotide binding"/>
    <property type="evidence" value="ECO:0007669"/>
    <property type="project" value="InterPro"/>
</dbReference>
<evidence type="ECO:0000259" key="5">
    <source>
        <dbReference type="PROSITE" id="PS00624"/>
    </source>
</evidence>
<protein>
    <recommendedName>
        <fullName evidence="5">Glucose-methanol-choline oxidoreductase N-terminal domain-containing protein</fullName>
    </recommendedName>
</protein>
<feature type="non-terminal residue" evidence="6">
    <location>
        <position position="1"/>
    </location>
</feature>
<gene>
    <name evidence="6" type="ORF">OTU49_010504</name>
</gene>
<comment type="cofactor">
    <cofactor evidence="1">
        <name>FAD</name>
        <dbReference type="ChEBI" id="CHEBI:57692"/>
    </cofactor>
</comment>
<dbReference type="GO" id="GO:0016614">
    <property type="term" value="F:oxidoreductase activity, acting on CH-OH group of donors"/>
    <property type="evidence" value="ECO:0007669"/>
    <property type="project" value="InterPro"/>
</dbReference>
<dbReference type="EMBL" id="JARKIK010000081">
    <property type="protein sequence ID" value="KAK8725836.1"/>
    <property type="molecule type" value="Genomic_DNA"/>
</dbReference>
<keyword evidence="4" id="KW-0274">FAD</keyword>
<dbReference type="Pfam" id="PF00732">
    <property type="entry name" value="GMC_oxred_N"/>
    <property type="match status" value="1"/>
</dbReference>
<keyword evidence="7" id="KW-1185">Reference proteome</keyword>
<dbReference type="PANTHER" id="PTHR11552:SF147">
    <property type="entry name" value="CHOLINE DEHYDROGENASE, MITOCHONDRIAL"/>
    <property type="match status" value="1"/>
</dbReference>
<name>A0AAW0WF47_CHEQU</name>
<keyword evidence="3" id="KW-0285">Flavoprotein</keyword>
<comment type="similarity">
    <text evidence="2">Belongs to the GMC oxidoreductase family.</text>
</comment>
<evidence type="ECO:0000256" key="1">
    <source>
        <dbReference type="ARBA" id="ARBA00001974"/>
    </source>
</evidence>
<dbReference type="InterPro" id="IPR012132">
    <property type="entry name" value="GMC_OxRdtase"/>
</dbReference>
<evidence type="ECO:0000256" key="4">
    <source>
        <dbReference type="ARBA" id="ARBA00022827"/>
    </source>
</evidence>
<dbReference type="Proteomes" id="UP001445076">
    <property type="component" value="Unassembled WGS sequence"/>
</dbReference>
<evidence type="ECO:0000313" key="6">
    <source>
        <dbReference type="EMBL" id="KAK8725836.1"/>
    </source>
</evidence>
<feature type="domain" description="Glucose-methanol-choline oxidoreductase N-terminal" evidence="5">
    <location>
        <begin position="15"/>
        <end position="29"/>
    </location>
</feature>
<dbReference type="Gene3D" id="3.50.50.60">
    <property type="entry name" value="FAD/NAD(P)-binding domain"/>
    <property type="match status" value="1"/>
</dbReference>
<dbReference type="AlphaFoldDB" id="A0AAW0WF47"/>
<sequence length="324" mass="35304">ARTVLAKREVVVSAGTIGSPRLLMLSGIGPAQHLTDHSIPVLVDLPGVGSNLQDHPAVVGLSWTVKPGSASRLLDLINPAHIRNYIQNRQGPLTNPLAVEGYAWGLAEEGDPYWPEFQYLFFSGTPAADAGLVLTDLLGFRRDFFQQYFGPIKGKDGFNILPLLARQKSRGTVRLRSGDPHESPLIDPNFLSHPDDVAAFIRGIKFILGIGNTTALKSDHEAKFHDKVLPGCEREVYGSDSYWACYTRHTAKTMYHPAGTCKMAPSSDPLGVVDHTLKLRGVRGVRVVDASIMPQIVTGNLNAPTIMIGERAADLIKQDWGILI</sequence>
<dbReference type="SUPFAM" id="SSF51905">
    <property type="entry name" value="FAD/NAD(P)-binding domain"/>
    <property type="match status" value="1"/>
</dbReference>
<reference evidence="6 7" key="1">
    <citation type="journal article" date="2024" name="BMC Genomics">
        <title>Genome assembly of redclaw crayfish (Cherax quadricarinatus) provides insights into its immune adaptation and hypoxia tolerance.</title>
        <authorList>
            <person name="Liu Z."/>
            <person name="Zheng J."/>
            <person name="Li H."/>
            <person name="Fang K."/>
            <person name="Wang S."/>
            <person name="He J."/>
            <person name="Zhou D."/>
            <person name="Weng S."/>
            <person name="Chi M."/>
            <person name="Gu Z."/>
            <person name="He J."/>
            <person name="Li F."/>
            <person name="Wang M."/>
        </authorList>
    </citation>
    <scope>NUCLEOTIDE SEQUENCE [LARGE SCALE GENOMIC DNA]</scope>
    <source>
        <strain evidence="6">ZL_2023a</strain>
    </source>
</reference>
<accession>A0AAW0WF47</accession>
<dbReference type="PANTHER" id="PTHR11552">
    <property type="entry name" value="GLUCOSE-METHANOL-CHOLINE GMC OXIDOREDUCTASE"/>
    <property type="match status" value="1"/>
</dbReference>
<dbReference type="SUPFAM" id="SSF54373">
    <property type="entry name" value="FAD-linked reductases, C-terminal domain"/>
    <property type="match status" value="1"/>
</dbReference>